<dbReference type="EMBL" id="UAUU01000011">
    <property type="protein sequence ID" value="SPZ91765.1"/>
    <property type="molecule type" value="Genomic_DNA"/>
</dbReference>
<dbReference type="AlphaFoldDB" id="A0A2X2JVK8"/>
<sequence>MPGAGVDAANIVHILEQTGAVAIHSSAKELHVSKMRFNQSQVNGMDEATVD</sequence>
<proteinExistence type="predicted"/>
<dbReference type="InterPro" id="IPR036822">
    <property type="entry name" value="CutC-like_dom_sf"/>
</dbReference>
<name>A0A2X2JVK8_SPHMU</name>
<organism evidence="1 2">
    <name type="scientific">Sphingobacterium multivorum</name>
    <dbReference type="NCBI Taxonomy" id="28454"/>
    <lineage>
        <taxon>Bacteria</taxon>
        <taxon>Pseudomonadati</taxon>
        <taxon>Bacteroidota</taxon>
        <taxon>Sphingobacteriia</taxon>
        <taxon>Sphingobacteriales</taxon>
        <taxon>Sphingobacteriaceae</taxon>
        <taxon>Sphingobacterium</taxon>
    </lineage>
</organism>
<protein>
    <submittedName>
        <fullName evidence="1">Uncharacterized protein involved in copper resistance</fullName>
    </submittedName>
</protein>
<dbReference type="Gene3D" id="3.20.20.380">
    <property type="entry name" value="Copper homeostasis (CutC) domain"/>
    <property type="match status" value="1"/>
</dbReference>
<evidence type="ECO:0000313" key="1">
    <source>
        <dbReference type="EMBL" id="SPZ91765.1"/>
    </source>
</evidence>
<accession>A0A2X2JVK8</accession>
<gene>
    <name evidence="1" type="ORF">NCTC11343_03807</name>
</gene>
<reference evidence="1 2" key="1">
    <citation type="submission" date="2018-06" db="EMBL/GenBank/DDBJ databases">
        <authorList>
            <consortium name="Pathogen Informatics"/>
            <person name="Doyle S."/>
        </authorList>
    </citation>
    <scope>NUCLEOTIDE SEQUENCE [LARGE SCALE GENOMIC DNA]</scope>
    <source>
        <strain evidence="1 2">NCTC11343</strain>
    </source>
</reference>
<evidence type="ECO:0000313" key="2">
    <source>
        <dbReference type="Proteomes" id="UP000251241"/>
    </source>
</evidence>
<dbReference type="Proteomes" id="UP000251241">
    <property type="component" value="Unassembled WGS sequence"/>
</dbReference>